<name>A0AAW0EY87_9TRYP</name>
<dbReference type="FunFam" id="2.60.40.1180:FF:000033">
    <property type="entry name" value="Calpain-like cysteine peptidase, putative"/>
    <property type="match status" value="1"/>
</dbReference>
<evidence type="ECO:0000313" key="2">
    <source>
        <dbReference type="EMBL" id="KAK7198825.1"/>
    </source>
</evidence>
<proteinExistence type="predicted"/>
<accession>A0AAW0EY87</accession>
<dbReference type="Gene3D" id="2.60.40.1180">
    <property type="entry name" value="Golgi alpha-mannosidase II"/>
    <property type="match status" value="1"/>
</dbReference>
<reference evidence="2 3" key="1">
    <citation type="journal article" date="2021" name="MBio">
        <title>A New Model Trypanosomatid, Novymonas esmeraldas: Genomic Perception of Its 'Candidatus Pandoraea novymonadis' Endosymbiont.</title>
        <authorList>
            <person name="Zakharova A."/>
            <person name="Saura A."/>
            <person name="Butenko A."/>
            <person name="Podesvova L."/>
            <person name="Warmusova S."/>
            <person name="Kostygov A.Y."/>
            <person name="Nenarokova A."/>
            <person name="Lukes J."/>
            <person name="Opperdoes F.R."/>
            <person name="Yurchenko V."/>
        </authorList>
    </citation>
    <scope>NUCLEOTIDE SEQUENCE [LARGE SCALE GENOMIC DNA]</scope>
    <source>
        <strain evidence="2 3">E262AT.01</strain>
    </source>
</reference>
<dbReference type="EMBL" id="JAECZO010000179">
    <property type="protein sequence ID" value="KAK7198825.1"/>
    <property type="molecule type" value="Genomic_DNA"/>
</dbReference>
<dbReference type="PANTHER" id="PTHR47047:SF3">
    <property type="entry name" value="PUTATIVE-RELATED"/>
    <property type="match status" value="1"/>
</dbReference>
<dbReference type="InterPro" id="IPR015232">
    <property type="entry name" value="DUF1935"/>
</dbReference>
<organism evidence="2 3">
    <name type="scientific">Novymonas esmeraldas</name>
    <dbReference type="NCBI Taxonomy" id="1808958"/>
    <lineage>
        <taxon>Eukaryota</taxon>
        <taxon>Discoba</taxon>
        <taxon>Euglenozoa</taxon>
        <taxon>Kinetoplastea</taxon>
        <taxon>Metakinetoplastina</taxon>
        <taxon>Trypanosomatida</taxon>
        <taxon>Trypanosomatidae</taxon>
        <taxon>Novymonas</taxon>
    </lineage>
</organism>
<evidence type="ECO:0000259" key="1">
    <source>
        <dbReference type="Pfam" id="PF09149"/>
    </source>
</evidence>
<comment type="caution">
    <text evidence="2">The sequence shown here is derived from an EMBL/GenBank/DDBJ whole genome shotgun (WGS) entry which is preliminary data.</text>
</comment>
<dbReference type="InterPro" id="IPR036310">
    <property type="entry name" value="Smp-1-like_sf"/>
</dbReference>
<protein>
    <submittedName>
        <fullName evidence="2">Small myristoylated protein-2</fullName>
    </submittedName>
</protein>
<dbReference type="Pfam" id="PF09149">
    <property type="entry name" value="DUF1935"/>
    <property type="match status" value="1"/>
</dbReference>
<dbReference type="InterPro" id="IPR013780">
    <property type="entry name" value="Glyco_hydro_b"/>
</dbReference>
<feature type="domain" description="DUF1935" evidence="1">
    <location>
        <begin position="13"/>
        <end position="118"/>
    </location>
</feature>
<dbReference type="Proteomes" id="UP001430356">
    <property type="component" value="Unassembled WGS sequence"/>
</dbReference>
<dbReference type="AlphaFoldDB" id="A0AAW0EY87"/>
<evidence type="ECO:0000313" key="3">
    <source>
        <dbReference type="Proteomes" id="UP001430356"/>
    </source>
</evidence>
<sequence length="130" mass="14255">MGCSNSTSSKVAFKNGQPTFKGDEVVKGFERDNGLLFRIVKRKKTQQTWAFYNDTTQYTMHVRVTFNAGCELTALGTTKLEEGENGEWIATVAVMPGKTEMFVEGKVDGFKSKMDAYPAAGAENGVHESA</sequence>
<gene>
    <name evidence="2" type="ORF">NESM_000848200</name>
</gene>
<dbReference type="SUPFAM" id="SSF101601">
    <property type="entry name" value="Smp-1-like"/>
    <property type="match status" value="1"/>
</dbReference>
<dbReference type="PANTHER" id="PTHR47047">
    <property type="entry name" value="PUTATIVE-RELATED-RELATED"/>
    <property type="match status" value="1"/>
</dbReference>
<keyword evidence="3" id="KW-1185">Reference proteome</keyword>